<dbReference type="Gene3D" id="2.60.120.200">
    <property type="match status" value="1"/>
</dbReference>
<name>A0ABR7C6X5_9BACE</name>
<evidence type="ECO:0000256" key="1">
    <source>
        <dbReference type="SAM" id="SignalP"/>
    </source>
</evidence>
<feature type="domain" description="SGNH hydrolase-type esterase" evidence="2">
    <location>
        <begin position="477"/>
        <end position="652"/>
    </location>
</feature>
<keyword evidence="1" id="KW-0732">Signal</keyword>
<dbReference type="CDD" id="cd00229">
    <property type="entry name" value="SGNH_hydrolase"/>
    <property type="match status" value="1"/>
</dbReference>
<protein>
    <submittedName>
        <fullName evidence="3">Starch-binding protein</fullName>
    </submittedName>
</protein>
<dbReference type="Gene3D" id="3.40.50.1110">
    <property type="entry name" value="SGNH hydrolase"/>
    <property type="match status" value="1"/>
</dbReference>
<feature type="chain" id="PRO_5047012799" evidence="1">
    <location>
        <begin position="23"/>
        <end position="857"/>
    </location>
</feature>
<feature type="signal peptide" evidence="1">
    <location>
        <begin position="1"/>
        <end position="22"/>
    </location>
</feature>
<sequence length="857" mass="93578">MKKYKCLVFALFGMLSVGSCNDDDPVASPIPGEDEEVVIPAPEPINPVLVQTLYFDFGSVGGENRGSQTESPDENGHYWNNIYNNDGTHAAINSVFKDFVNSEGTSVGYKLTLNTRFSTNGGAGGGGLLTPDAELLKDFAVSTATEDYFYIESGENGNNFTISGLDKEKAYKFYAFGSRSATEKRVAYYTMSGLNSYQGELQIAGTNLGGEGVNQNIANICESGLVYPDEEGTLTFAVSRSTGAYMAINALKLEEYTDVKRPQTFTSLTITGSAVEEGEVPMHVISPTDKVSNKFEAFLSLQSGKFSFKGVTPEGISTDIGKGHEPGVVAMNSYGISAEVTGPVYIVVDMSKKSYTITPVEEWSIVGSVTEGGWNAGAGVPLAYQGKGVWGGRVKLTGLGTASDRARFNFIMNKSWDYTMKRISDTPNEVAFSNSGYSSSDINLNHGTYNITLDLRRFAFYIDCGEEGIDPFKISVMGSSVANGQGADSNHGYAYMFGELQDERFKNQETRLPWYTSGISIGGNSTLNLLARYNDLLYDCGKYVIFGLSLGNEGIHGAADQQAIYNQFKDNMQTLIRKAREDGKYPVMMNNYTRGDFEESDYRYVKQMNLLIHEWDLPSVNMLGAIDNGSGKWADGYQNGTDLYHPNTEGHREFLYAMVPSLFDAIEAGKILPARVSGTSYTLAGKVLEFTPEETVHPFTISFKVKGATDGTIATFTNGGNTMGTLKIQEGKVVYNSPSQGKIVGGDVTDNQWHVVSLTHYYAQGRTLLYTDKSLAGELNEKLTVGKFIIGDNSSTEGREYSELFFYRSAMNEEEINKLCDGSMLKSSLEIYAPLDGSKSTIENLAQSMNTVIVKSE</sequence>
<dbReference type="Pfam" id="PF13472">
    <property type="entry name" value="Lipase_GDSL_2"/>
    <property type="match status" value="1"/>
</dbReference>
<comment type="caution">
    <text evidence="3">The sequence shown here is derived from an EMBL/GenBank/DDBJ whole genome shotgun (WGS) entry which is preliminary data.</text>
</comment>
<organism evidence="3 4">
    <name type="scientific">Bacteroides difficilis</name>
    <dbReference type="NCBI Taxonomy" id="2763021"/>
    <lineage>
        <taxon>Bacteria</taxon>
        <taxon>Pseudomonadati</taxon>
        <taxon>Bacteroidota</taxon>
        <taxon>Bacteroidia</taxon>
        <taxon>Bacteroidales</taxon>
        <taxon>Bacteroidaceae</taxon>
        <taxon>Bacteroides</taxon>
    </lineage>
</organism>
<keyword evidence="4" id="KW-1185">Reference proteome</keyword>
<reference evidence="3 4" key="1">
    <citation type="submission" date="2020-08" db="EMBL/GenBank/DDBJ databases">
        <title>Genome public.</title>
        <authorList>
            <person name="Liu C."/>
            <person name="Sun Q."/>
        </authorList>
    </citation>
    <scope>NUCLEOTIDE SEQUENCE [LARGE SCALE GENOMIC DNA]</scope>
    <source>
        <strain evidence="3 4">M27</strain>
    </source>
</reference>
<dbReference type="PROSITE" id="PS51257">
    <property type="entry name" value="PROKAR_LIPOPROTEIN"/>
    <property type="match status" value="1"/>
</dbReference>
<dbReference type="InterPro" id="IPR013320">
    <property type="entry name" value="ConA-like_dom_sf"/>
</dbReference>
<evidence type="ECO:0000313" key="3">
    <source>
        <dbReference type="EMBL" id="MBC5603552.1"/>
    </source>
</evidence>
<accession>A0ABR7C6X5</accession>
<dbReference type="RefSeq" id="WP_186966301.1">
    <property type="nucleotide sequence ID" value="NZ_JACOOE010000001.1"/>
</dbReference>
<dbReference type="InterPro" id="IPR013830">
    <property type="entry name" value="SGNH_hydro"/>
</dbReference>
<dbReference type="Proteomes" id="UP000600600">
    <property type="component" value="Unassembled WGS sequence"/>
</dbReference>
<gene>
    <name evidence="3" type="ORF">H8S67_02530</name>
</gene>
<dbReference type="SUPFAM" id="SSF52266">
    <property type="entry name" value="SGNH hydrolase"/>
    <property type="match status" value="1"/>
</dbReference>
<evidence type="ECO:0000259" key="2">
    <source>
        <dbReference type="Pfam" id="PF13472"/>
    </source>
</evidence>
<evidence type="ECO:0000313" key="4">
    <source>
        <dbReference type="Proteomes" id="UP000600600"/>
    </source>
</evidence>
<dbReference type="SUPFAM" id="SSF49899">
    <property type="entry name" value="Concanavalin A-like lectins/glucanases"/>
    <property type="match status" value="1"/>
</dbReference>
<proteinExistence type="predicted"/>
<dbReference type="InterPro" id="IPR036514">
    <property type="entry name" value="SGNH_hydro_sf"/>
</dbReference>
<dbReference type="EMBL" id="JACOOE010000001">
    <property type="protein sequence ID" value="MBC5603552.1"/>
    <property type="molecule type" value="Genomic_DNA"/>
</dbReference>